<dbReference type="InterPro" id="IPR042002">
    <property type="entry name" value="Sortase_C"/>
</dbReference>
<sequence>MAKTKTKKNQSRKKKSSLWLVILGILVLLYPIVATQYNDWQLQRQAEDYRRAIERIDPPAQREAYVQQAHEYNDWLAEQGHHAFPPNPSSPGFERYMKTLNAPEAGGAIARLRIPAINVDLPVRHTTAPAVLYDGAGHMFGSSLPVGGKGTNAVISAHTGMVDASMFDSLPRLKDGEIVTIEVMGELLHYKVVGREVVKPDKYDAVTYEPDKDQITLITCTPYGINTDRLLVHAERVYMEANDEETGWRPKLSWWMIAALSIIAISLLIIIYLEWRRRRRKQAREERQARKRAAADGSMSSSD</sequence>
<protein>
    <submittedName>
        <fullName evidence="5">Class C sortase</fullName>
    </submittedName>
</protein>
<dbReference type="Pfam" id="PF04203">
    <property type="entry name" value="Sortase"/>
    <property type="match status" value="1"/>
</dbReference>
<evidence type="ECO:0000256" key="2">
    <source>
        <dbReference type="PIRSR" id="PIRSR605754-1"/>
    </source>
</evidence>
<evidence type="ECO:0000313" key="6">
    <source>
        <dbReference type="Proteomes" id="UP000218690"/>
    </source>
</evidence>
<accession>A0A2A4AKE7</accession>
<feature type="transmembrane region" description="Helical" evidence="4">
    <location>
        <begin position="252"/>
        <end position="273"/>
    </location>
</feature>
<proteinExistence type="predicted"/>
<dbReference type="InterPro" id="IPR005754">
    <property type="entry name" value="Sortase"/>
</dbReference>
<evidence type="ECO:0000256" key="3">
    <source>
        <dbReference type="SAM" id="MobiDB-lite"/>
    </source>
</evidence>
<dbReference type="InterPro" id="IPR023365">
    <property type="entry name" value="Sortase_dom-sf"/>
</dbReference>
<feature type="active site" description="Acyl-thioester intermediate" evidence="2">
    <location>
        <position position="220"/>
    </location>
</feature>
<dbReference type="NCBIfam" id="TIGR01076">
    <property type="entry name" value="sortase_fam"/>
    <property type="match status" value="1"/>
</dbReference>
<keyword evidence="4" id="KW-0472">Membrane</keyword>
<keyword evidence="4" id="KW-1133">Transmembrane helix</keyword>
<feature type="active site" description="Proton donor/acceptor" evidence="2">
    <location>
        <position position="158"/>
    </location>
</feature>
<dbReference type="SUPFAM" id="SSF63817">
    <property type="entry name" value="Sortase"/>
    <property type="match status" value="1"/>
</dbReference>
<comment type="caution">
    <text evidence="5">The sequence shown here is derived from an EMBL/GenBank/DDBJ whole genome shotgun (WGS) entry which is preliminary data.</text>
</comment>
<dbReference type="NCBIfam" id="NF033745">
    <property type="entry name" value="class_C_sortase"/>
    <property type="match status" value="1"/>
</dbReference>
<evidence type="ECO:0000313" key="5">
    <source>
        <dbReference type="EMBL" id="PCC82666.1"/>
    </source>
</evidence>
<dbReference type="Gene3D" id="2.40.260.10">
    <property type="entry name" value="Sortase"/>
    <property type="match status" value="1"/>
</dbReference>
<keyword evidence="4" id="KW-0812">Transmembrane</keyword>
<keyword evidence="1" id="KW-0378">Hydrolase</keyword>
<dbReference type="AlphaFoldDB" id="A0A2A4AKE7"/>
<dbReference type="CDD" id="cd05827">
    <property type="entry name" value="Sortase_C"/>
    <property type="match status" value="1"/>
</dbReference>
<name>A0A2A4AKE7_9CORY</name>
<evidence type="ECO:0000256" key="4">
    <source>
        <dbReference type="SAM" id="Phobius"/>
    </source>
</evidence>
<feature type="region of interest" description="Disordered" evidence="3">
    <location>
        <begin position="284"/>
        <end position="303"/>
    </location>
</feature>
<dbReference type="EMBL" id="NWBP01000023">
    <property type="protein sequence ID" value="PCC82666.1"/>
    <property type="molecule type" value="Genomic_DNA"/>
</dbReference>
<evidence type="ECO:0000256" key="1">
    <source>
        <dbReference type="ARBA" id="ARBA00022801"/>
    </source>
</evidence>
<gene>
    <name evidence="5" type="ORF">COM45_07555</name>
</gene>
<dbReference type="GO" id="GO:0016787">
    <property type="term" value="F:hydrolase activity"/>
    <property type="evidence" value="ECO:0007669"/>
    <property type="project" value="UniProtKB-KW"/>
</dbReference>
<dbReference type="Proteomes" id="UP000218690">
    <property type="component" value="Unassembled WGS sequence"/>
</dbReference>
<organism evidence="5 6">
    <name type="scientific">Corynebacterium accolens</name>
    <dbReference type="NCBI Taxonomy" id="38284"/>
    <lineage>
        <taxon>Bacteria</taxon>
        <taxon>Bacillati</taxon>
        <taxon>Actinomycetota</taxon>
        <taxon>Actinomycetes</taxon>
        <taxon>Mycobacteriales</taxon>
        <taxon>Corynebacteriaceae</taxon>
        <taxon>Corynebacterium</taxon>
    </lineage>
</organism>
<reference evidence="5 6" key="1">
    <citation type="submission" date="2017-09" db="EMBL/GenBank/DDBJ databases">
        <title>Draft Genome Sequence of Corynebacterium accolens AH4003.</title>
        <authorList>
            <person name="Chen Y."/>
            <person name="Oosthuysen W.F."/>
            <person name="Kelley S."/>
            <person name="Horswill A."/>
        </authorList>
    </citation>
    <scope>NUCLEOTIDE SEQUENCE [LARGE SCALE GENOMIC DNA]</scope>
    <source>
        <strain evidence="5 6">AH4003</strain>
    </source>
</reference>